<gene>
    <name evidence="11" type="ORF">THIOM_001599</name>
</gene>
<sequence>NINNLSEYSYLYNAAFIDDLYETYLANPAQVSEEWREYFMRLQQEQPLEQPEIPHAPIKAAFAQIKAPLHNNLRKGADDATLAVFAQKQAAVLRLINAHRFRGHQQANLDPLQLQERPYIEELYPEFYGLTQADRDTVFHTGSLYGVDKAKLSDIIKRVKTIYCGTIGAEYMHITDTKQKRWIQQRLEGAQAKPNFTKTTKLNILKRLTAAQGLEEFLHTKYVGQKRFSLEGGESLIPLMDVLIQNAGSMGIEEIVIGMAHRGRLNVLVNILGKRPKDIFSEFEGKMGTQRGSGDVKYHLGFSSEVMTPGGQVHLAMAFNPSHLEIINPVVEGAVRARQDRRDDKNHNQVLPVLIHGDAAF</sequence>
<dbReference type="Gene3D" id="3.40.50.970">
    <property type="match status" value="1"/>
</dbReference>
<dbReference type="GO" id="GO:0045252">
    <property type="term" value="C:oxoglutarate dehydrogenase complex"/>
    <property type="evidence" value="ECO:0007669"/>
    <property type="project" value="TreeGrafter"/>
</dbReference>
<dbReference type="AlphaFoldDB" id="A0A176S3U0"/>
<evidence type="ECO:0000256" key="2">
    <source>
        <dbReference type="ARBA" id="ARBA00003906"/>
    </source>
</evidence>
<dbReference type="EC" id="1.2.4.2" evidence="4"/>
<organism evidence="11 12">
    <name type="scientific">Candidatus Thiomargarita nelsonii</name>
    <dbReference type="NCBI Taxonomy" id="1003181"/>
    <lineage>
        <taxon>Bacteria</taxon>
        <taxon>Pseudomonadati</taxon>
        <taxon>Pseudomonadota</taxon>
        <taxon>Gammaproteobacteria</taxon>
        <taxon>Thiotrichales</taxon>
        <taxon>Thiotrichaceae</taxon>
        <taxon>Thiomargarita</taxon>
    </lineage>
</organism>
<dbReference type="GO" id="GO:0030976">
    <property type="term" value="F:thiamine pyrophosphate binding"/>
    <property type="evidence" value="ECO:0007669"/>
    <property type="project" value="InterPro"/>
</dbReference>
<evidence type="ECO:0000256" key="3">
    <source>
        <dbReference type="ARBA" id="ARBA00006936"/>
    </source>
</evidence>
<dbReference type="EMBL" id="LUTY01000851">
    <property type="protein sequence ID" value="OAD22588.1"/>
    <property type="molecule type" value="Genomic_DNA"/>
</dbReference>
<feature type="non-terminal residue" evidence="11">
    <location>
        <position position="1"/>
    </location>
</feature>
<evidence type="ECO:0000256" key="5">
    <source>
        <dbReference type="ARBA" id="ARBA00013321"/>
    </source>
</evidence>
<comment type="caution">
    <text evidence="11">The sequence shown here is derived from an EMBL/GenBank/DDBJ whole genome shotgun (WGS) entry which is preliminary data.</text>
</comment>
<evidence type="ECO:0000256" key="8">
    <source>
        <dbReference type="ARBA" id="ARBA00030680"/>
    </source>
</evidence>
<dbReference type="InterPro" id="IPR029061">
    <property type="entry name" value="THDP-binding"/>
</dbReference>
<accession>A0A176S3U0</accession>
<proteinExistence type="inferred from homology"/>
<dbReference type="InterPro" id="IPR032106">
    <property type="entry name" value="2-oxogl_dehyd_N"/>
</dbReference>
<evidence type="ECO:0000313" key="11">
    <source>
        <dbReference type="EMBL" id="OAD22588.1"/>
    </source>
</evidence>
<comment type="function">
    <text evidence="2">E1 component of the 2-oxoglutarate dehydrogenase (OGDH) complex which catalyzes the decarboxylation of 2-oxoglutarate, the first step in the conversion of 2-oxoglutarate to succinyl-CoA and CO(2).</text>
</comment>
<keyword evidence="12" id="KW-1185">Reference proteome</keyword>
<reference evidence="11 12" key="1">
    <citation type="submission" date="2016-05" db="EMBL/GenBank/DDBJ databases">
        <title>Single-cell genome of chain-forming Candidatus Thiomargarita nelsonii and comparison to other large sulfur-oxidizing bacteria.</title>
        <authorList>
            <person name="Winkel M."/>
            <person name="Salman V."/>
            <person name="Woyke T."/>
            <person name="Schulz-Vogt H."/>
            <person name="Richter M."/>
            <person name="Flood B."/>
            <person name="Bailey J."/>
            <person name="Amann R."/>
            <person name="Mussmann M."/>
        </authorList>
    </citation>
    <scope>NUCLEOTIDE SEQUENCE [LARGE SCALE GENOMIC DNA]</scope>
    <source>
        <strain evidence="11 12">THI036</strain>
    </source>
</reference>
<dbReference type="Pfam" id="PF00676">
    <property type="entry name" value="E1_dh"/>
    <property type="match status" value="1"/>
</dbReference>
<feature type="non-terminal residue" evidence="11">
    <location>
        <position position="361"/>
    </location>
</feature>
<evidence type="ECO:0000313" key="12">
    <source>
        <dbReference type="Proteomes" id="UP000076962"/>
    </source>
</evidence>
<dbReference type="InterPro" id="IPR001017">
    <property type="entry name" value="DH_E1"/>
</dbReference>
<dbReference type="GO" id="GO:0005829">
    <property type="term" value="C:cytosol"/>
    <property type="evidence" value="ECO:0007669"/>
    <property type="project" value="TreeGrafter"/>
</dbReference>
<feature type="domain" description="Dehydrogenase E1 component" evidence="9">
    <location>
        <begin position="210"/>
        <end position="360"/>
    </location>
</feature>
<dbReference type="GO" id="GO:0004591">
    <property type="term" value="F:oxoglutarate dehydrogenase (succinyl-transferring) activity"/>
    <property type="evidence" value="ECO:0007669"/>
    <property type="project" value="UniProtKB-EC"/>
</dbReference>
<name>A0A176S3U0_9GAMM</name>
<comment type="similarity">
    <text evidence="3">Belongs to the alpha-ketoglutarate dehydrogenase family.</text>
</comment>
<dbReference type="PANTHER" id="PTHR23152">
    <property type="entry name" value="2-OXOGLUTARATE DEHYDROGENASE"/>
    <property type="match status" value="1"/>
</dbReference>
<evidence type="ECO:0000259" key="9">
    <source>
        <dbReference type="Pfam" id="PF00676"/>
    </source>
</evidence>
<evidence type="ECO:0000256" key="4">
    <source>
        <dbReference type="ARBA" id="ARBA00012280"/>
    </source>
</evidence>
<evidence type="ECO:0000256" key="1">
    <source>
        <dbReference type="ARBA" id="ARBA00001964"/>
    </source>
</evidence>
<dbReference type="PANTHER" id="PTHR23152:SF4">
    <property type="entry name" value="2-OXOADIPATE DEHYDROGENASE COMPLEX COMPONENT E1"/>
    <property type="match status" value="1"/>
</dbReference>
<dbReference type="SUPFAM" id="SSF52518">
    <property type="entry name" value="Thiamin diphosphate-binding fold (THDP-binding)"/>
    <property type="match status" value="1"/>
</dbReference>
<dbReference type="Gene3D" id="1.10.287.1150">
    <property type="entry name" value="TPP helical domain"/>
    <property type="match status" value="1"/>
</dbReference>
<dbReference type="GO" id="GO:0006099">
    <property type="term" value="P:tricarboxylic acid cycle"/>
    <property type="evidence" value="ECO:0007669"/>
    <property type="project" value="TreeGrafter"/>
</dbReference>
<dbReference type="FunFam" id="1.10.287.1150:FF:000004">
    <property type="entry name" value="2-oxoglutarate dehydrogenase E1 component"/>
    <property type="match status" value="1"/>
</dbReference>
<keyword evidence="6" id="KW-0560">Oxidoreductase</keyword>
<keyword evidence="7" id="KW-0786">Thiamine pyrophosphate</keyword>
<evidence type="ECO:0000259" key="10">
    <source>
        <dbReference type="Pfam" id="PF16078"/>
    </source>
</evidence>
<dbReference type="PATRIC" id="fig|1003181.4.peg.2221"/>
<protein>
    <recommendedName>
        <fullName evidence="5">2-oxoglutarate dehydrogenase E1 component</fullName>
        <ecNumber evidence="4">1.2.4.2</ecNumber>
    </recommendedName>
    <alternativeName>
        <fullName evidence="8">Alpha-ketoglutarate dehydrogenase</fullName>
    </alternativeName>
</protein>
<comment type="cofactor">
    <cofactor evidence="1">
        <name>thiamine diphosphate</name>
        <dbReference type="ChEBI" id="CHEBI:58937"/>
    </cofactor>
</comment>
<dbReference type="Proteomes" id="UP000076962">
    <property type="component" value="Unassembled WGS sequence"/>
</dbReference>
<evidence type="ECO:0000256" key="6">
    <source>
        <dbReference type="ARBA" id="ARBA00023002"/>
    </source>
</evidence>
<dbReference type="InterPro" id="IPR011603">
    <property type="entry name" value="2oxoglutarate_DH_E1"/>
</dbReference>
<feature type="domain" description="2-oxoglutarate dehydrogenase E1 component N-terminal" evidence="10">
    <location>
        <begin position="13"/>
        <end position="45"/>
    </location>
</feature>
<dbReference type="Pfam" id="PF16078">
    <property type="entry name" value="2-oxogl_dehyd_N"/>
    <property type="match status" value="1"/>
</dbReference>
<evidence type="ECO:0000256" key="7">
    <source>
        <dbReference type="ARBA" id="ARBA00023052"/>
    </source>
</evidence>